<gene>
    <name evidence="5" type="ORF">BS78_K312900</name>
</gene>
<dbReference type="Proteomes" id="UP001164776">
    <property type="component" value="Unassembled WGS sequence"/>
</dbReference>
<evidence type="ECO:0008006" key="7">
    <source>
        <dbReference type="Google" id="ProtNLM"/>
    </source>
</evidence>
<organism evidence="5 6">
    <name type="scientific">Paspalum vaginatum</name>
    <name type="common">seashore paspalum</name>
    <dbReference type="NCBI Taxonomy" id="158149"/>
    <lineage>
        <taxon>Eukaryota</taxon>
        <taxon>Viridiplantae</taxon>
        <taxon>Streptophyta</taxon>
        <taxon>Embryophyta</taxon>
        <taxon>Tracheophyta</taxon>
        <taxon>Spermatophyta</taxon>
        <taxon>Magnoliopsida</taxon>
        <taxon>Liliopsida</taxon>
        <taxon>Poales</taxon>
        <taxon>Poaceae</taxon>
        <taxon>PACMAD clade</taxon>
        <taxon>Panicoideae</taxon>
        <taxon>Andropogonodae</taxon>
        <taxon>Paspaleae</taxon>
        <taxon>Paspalinae</taxon>
        <taxon>Paspalum</taxon>
    </lineage>
</organism>
<feature type="domain" description="Jacalin-type lectin" evidence="4">
    <location>
        <begin position="413"/>
        <end position="567"/>
    </location>
</feature>
<dbReference type="GO" id="GO:0005524">
    <property type="term" value="F:ATP binding"/>
    <property type="evidence" value="ECO:0007669"/>
    <property type="project" value="InterPro"/>
</dbReference>
<dbReference type="SMART" id="SM00915">
    <property type="entry name" value="Jacalin"/>
    <property type="match status" value="3"/>
</dbReference>
<dbReference type="SUPFAM" id="SSF51101">
    <property type="entry name" value="Mannose-binding lectins"/>
    <property type="match status" value="3"/>
</dbReference>
<dbReference type="Gene3D" id="2.100.10.30">
    <property type="entry name" value="Jacalin-like lectin domain"/>
    <property type="match status" value="3"/>
</dbReference>
<evidence type="ECO:0000259" key="3">
    <source>
        <dbReference type="PROSITE" id="PS50011"/>
    </source>
</evidence>
<name>A0A9W8CES6_9POAL</name>
<dbReference type="GO" id="GO:0004672">
    <property type="term" value="F:protein kinase activity"/>
    <property type="evidence" value="ECO:0007669"/>
    <property type="project" value="InterPro"/>
</dbReference>
<evidence type="ECO:0000259" key="4">
    <source>
        <dbReference type="PROSITE" id="PS51752"/>
    </source>
</evidence>
<dbReference type="InterPro" id="IPR011009">
    <property type="entry name" value="Kinase-like_dom_sf"/>
</dbReference>
<dbReference type="EMBL" id="MU629479">
    <property type="protein sequence ID" value="KAJ1256764.1"/>
    <property type="molecule type" value="Genomic_DNA"/>
</dbReference>
<dbReference type="InterPro" id="IPR001229">
    <property type="entry name" value="Jacalin-like_lectin_dom"/>
</dbReference>
<dbReference type="SUPFAM" id="SSF56112">
    <property type="entry name" value="Protein kinase-like (PK-like)"/>
    <property type="match status" value="1"/>
</dbReference>
<keyword evidence="6" id="KW-1185">Reference proteome</keyword>
<dbReference type="Pfam" id="PF00069">
    <property type="entry name" value="Pkinase"/>
    <property type="match status" value="1"/>
</dbReference>
<evidence type="ECO:0000313" key="5">
    <source>
        <dbReference type="EMBL" id="KAJ1256764.1"/>
    </source>
</evidence>
<accession>A0A9W8CES6</accession>
<comment type="caution">
    <text evidence="5">The sequence shown here is derived from an EMBL/GenBank/DDBJ whole genome shotgun (WGS) entry which is preliminary data.</text>
</comment>
<dbReference type="PROSITE" id="PS51752">
    <property type="entry name" value="JACALIN_LECTIN"/>
    <property type="match status" value="3"/>
</dbReference>
<dbReference type="InterPro" id="IPR008271">
    <property type="entry name" value="Ser/Thr_kinase_AS"/>
</dbReference>
<keyword evidence="2" id="KW-0430">Lectin</keyword>
<dbReference type="InterPro" id="IPR000719">
    <property type="entry name" value="Prot_kinase_dom"/>
</dbReference>
<dbReference type="OrthoDB" id="659885at2759"/>
<dbReference type="Gene3D" id="1.10.510.10">
    <property type="entry name" value="Transferase(Phosphotransferase) domain 1"/>
    <property type="match status" value="1"/>
</dbReference>
<evidence type="ECO:0000313" key="6">
    <source>
        <dbReference type="Proteomes" id="UP001164776"/>
    </source>
</evidence>
<dbReference type="InterPro" id="IPR036404">
    <property type="entry name" value="Jacalin-like_lectin_dom_sf"/>
</dbReference>
<evidence type="ECO:0000256" key="2">
    <source>
        <dbReference type="ARBA" id="ARBA00022734"/>
    </source>
</evidence>
<feature type="domain" description="Jacalin-type lectin" evidence="4">
    <location>
        <begin position="581"/>
        <end position="731"/>
    </location>
</feature>
<reference evidence="5 6" key="1">
    <citation type="submission" date="2022-10" db="EMBL/GenBank/DDBJ databases">
        <title>WGS assembly of Paspalum vaginatum 540-79.</title>
        <authorList>
            <person name="Sun G."/>
            <person name="Wase N."/>
            <person name="Shu S."/>
            <person name="Jenkins J."/>
            <person name="Zhou B."/>
            <person name="Torres-Rodriguez J."/>
            <person name="Chen C."/>
            <person name="Sandor L."/>
            <person name="Plott C."/>
            <person name="Yoshinga Y."/>
            <person name="Daum C."/>
            <person name="Qi P."/>
            <person name="Barry K."/>
            <person name="Lipzen A."/>
            <person name="Berry L."/>
            <person name="Pedersen C."/>
            <person name="Gottilla T."/>
            <person name="Foltz A."/>
            <person name="Yu H."/>
            <person name="O'Malley R."/>
            <person name="Zhang C."/>
            <person name="Devos K."/>
            <person name="Sigmon B."/>
            <person name="Yu B."/>
            <person name="Obata T."/>
            <person name="Schmutz J."/>
            <person name="Schnable J."/>
        </authorList>
    </citation>
    <scope>NUCLEOTIDE SEQUENCE [LARGE SCALE GENOMIC DNA]</scope>
    <source>
        <strain evidence="6">cv. 540-79</strain>
    </source>
</reference>
<dbReference type="FunFam" id="2.100.10.30:FF:000001">
    <property type="entry name" value="Jacalin-related lectin 33"/>
    <property type="match status" value="1"/>
</dbReference>
<dbReference type="CDD" id="cd09612">
    <property type="entry name" value="Jacalin"/>
    <property type="match status" value="3"/>
</dbReference>
<protein>
    <recommendedName>
        <fullName evidence="7">Jacalin-type lectin domain-containing protein</fullName>
    </recommendedName>
</protein>
<dbReference type="SMART" id="SM00220">
    <property type="entry name" value="S_TKc"/>
    <property type="match status" value="1"/>
</dbReference>
<sequence length="736" mass="80908">MKVRHRNIIRLVGYCYEIRHKYVKVAGEYVFARMEERALCFEYLQPGGLDKHISDESCGFDWCTRYKIIKGICGGLNYLHNRLEEPIFHLDLKPANILLDKGMVPKIADFGLSRAIRGTHTTITEVCIGSEYYMPPEYMSKRQISNKNDIYSLGIIIIEIMTGPMGYTKYGETESPQEFMETVINNWRDRIGATSNYMEQECHQVKRCIEIAVSCINADRHRRPAISAIVRELKEIDTYTTESSSVDQDRVVKIGRWGGAGGSNQHPEIPPHRLESLIIFSGEVIYSLVFSYSDHNGLQYSAGPWGGWGPNRGSNRNEIQLGRSEYVREVSGTIGPFDRAPAGVITSLSLMTNVRTYGPFGNVKGTPFQIPVQSNGSIVGFFVRTGWYLDSVGVYVNPKLQDTVEDPEEKAPLPKIGPWGGNGGTPCDITVTPHRLESVTIHSDIVVNSIEFSYTDEYDYEEYTIGPWGNQSGSSCTIELGSSDFITALYGTIGPFTTNPPAASDDDDNDDDVVTSLTVITNAHVYGPFGQVRGMYFQMPMRGDGSIVGFFGRADSFLRAIGVYANPKHGELGRHAAVSNVGMSGPWGGCGGDAHYMDDEAAREAHRLVTVTIRSGLVVDSIEFTYIDRDGNEHTVGPWGGHGGRVSKIRLDPSESLRGISGSFGPFNAAWTDNVVVTSLILATNRGAYGPFGQGEGTLFTAPAESDGAGIVGFFARSGRFLNALGVYYTRAADSL</sequence>
<dbReference type="FunFam" id="1.10.510.10:FF:000625">
    <property type="entry name" value="Cysteine-rich receptor-like protein kinase 6"/>
    <property type="match status" value="1"/>
</dbReference>
<dbReference type="AlphaFoldDB" id="A0A9W8CES6"/>
<dbReference type="Pfam" id="PF01419">
    <property type="entry name" value="Jacalin"/>
    <property type="match status" value="3"/>
</dbReference>
<dbReference type="PROSITE" id="PS50011">
    <property type="entry name" value="PROTEIN_KINASE_DOM"/>
    <property type="match status" value="1"/>
</dbReference>
<dbReference type="GO" id="GO:0030246">
    <property type="term" value="F:carbohydrate binding"/>
    <property type="evidence" value="ECO:0007669"/>
    <property type="project" value="UniProtKB-KW"/>
</dbReference>
<feature type="domain" description="Jacalin-type lectin" evidence="4">
    <location>
        <begin position="251"/>
        <end position="398"/>
    </location>
</feature>
<evidence type="ECO:0000256" key="1">
    <source>
        <dbReference type="ARBA" id="ARBA00006568"/>
    </source>
</evidence>
<comment type="similarity">
    <text evidence="1">Belongs to the jacalin lectin family.</text>
</comment>
<dbReference type="InterPro" id="IPR033734">
    <property type="entry name" value="Jacalin-like_lectin_dom_plant"/>
</dbReference>
<dbReference type="PANTHER" id="PTHR46506">
    <property type="entry name" value="OS05G0143600 PROTEIN"/>
    <property type="match status" value="1"/>
</dbReference>
<feature type="domain" description="Protein kinase" evidence="3">
    <location>
        <begin position="1"/>
        <end position="240"/>
    </location>
</feature>
<dbReference type="PROSITE" id="PS00108">
    <property type="entry name" value="PROTEIN_KINASE_ST"/>
    <property type="match status" value="1"/>
</dbReference>
<proteinExistence type="inferred from homology"/>